<feature type="transmembrane region" description="Helical" evidence="2">
    <location>
        <begin position="48"/>
        <end position="65"/>
    </location>
</feature>
<accession>A0A916WQC4</accession>
<feature type="compositionally biased region" description="Low complexity" evidence="1">
    <location>
        <begin position="457"/>
        <end position="468"/>
    </location>
</feature>
<dbReference type="InterPro" id="IPR050879">
    <property type="entry name" value="Acyltransferase_3"/>
</dbReference>
<evidence type="ECO:0000256" key="2">
    <source>
        <dbReference type="SAM" id="Phobius"/>
    </source>
</evidence>
<feature type="compositionally biased region" description="Polar residues" evidence="1">
    <location>
        <begin position="431"/>
        <end position="445"/>
    </location>
</feature>
<feature type="transmembrane region" description="Helical" evidence="2">
    <location>
        <begin position="95"/>
        <end position="115"/>
    </location>
</feature>
<feature type="domain" description="SGNH" evidence="4">
    <location>
        <begin position="565"/>
        <end position="783"/>
    </location>
</feature>
<keyword evidence="2" id="KW-0472">Membrane</keyword>
<proteinExistence type="predicted"/>
<organism evidence="5 6">
    <name type="scientific">Gordonia jinhuaensis</name>
    <dbReference type="NCBI Taxonomy" id="1517702"/>
    <lineage>
        <taxon>Bacteria</taxon>
        <taxon>Bacillati</taxon>
        <taxon>Actinomycetota</taxon>
        <taxon>Actinomycetes</taxon>
        <taxon>Mycobacteriales</taxon>
        <taxon>Gordoniaceae</taxon>
        <taxon>Gordonia</taxon>
    </lineage>
</organism>
<feature type="transmembrane region" description="Helical" evidence="2">
    <location>
        <begin position="353"/>
        <end position="376"/>
    </location>
</feature>
<feature type="transmembrane region" description="Helical" evidence="2">
    <location>
        <begin position="261"/>
        <end position="277"/>
    </location>
</feature>
<keyword evidence="6" id="KW-1185">Reference proteome</keyword>
<dbReference type="InterPro" id="IPR002656">
    <property type="entry name" value="Acyl_transf_3_dom"/>
</dbReference>
<feature type="transmembrane region" description="Helical" evidence="2">
    <location>
        <begin position="475"/>
        <end position="500"/>
    </location>
</feature>
<evidence type="ECO:0000313" key="6">
    <source>
        <dbReference type="Proteomes" id="UP000621454"/>
    </source>
</evidence>
<dbReference type="AlphaFoldDB" id="A0A916WQC4"/>
<feature type="transmembrane region" description="Helical" evidence="2">
    <location>
        <begin position="26"/>
        <end position="42"/>
    </location>
</feature>
<feature type="transmembrane region" description="Helical" evidence="2">
    <location>
        <begin position="167"/>
        <end position="185"/>
    </location>
</feature>
<dbReference type="GO" id="GO:0016020">
    <property type="term" value="C:membrane"/>
    <property type="evidence" value="ECO:0007669"/>
    <property type="project" value="TreeGrafter"/>
</dbReference>
<protein>
    <recommendedName>
        <fullName evidence="7">Peptidoglycan/LPS O-acetylase OafA/YrhL, contains acyltransferase and SGNH-hydrolase domains</fullName>
    </recommendedName>
</protein>
<evidence type="ECO:0000256" key="1">
    <source>
        <dbReference type="SAM" id="MobiDB-lite"/>
    </source>
</evidence>
<feature type="transmembrane region" description="Helical" evidence="2">
    <location>
        <begin position="283"/>
        <end position="303"/>
    </location>
</feature>
<feature type="region of interest" description="Disordered" evidence="1">
    <location>
        <begin position="391"/>
        <end position="468"/>
    </location>
</feature>
<feature type="transmembrane region" description="Helical" evidence="2">
    <location>
        <begin position="197"/>
        <end position="216"/>
    </location>
</feature>
<dbReference type="GO" id="GO:0016747">
    <property type="term" value="F:acyltransferase activity, transferring groups other than amino-acyl groups"/>
    <property type="evidence" value="ECO:0007669"/>
    <property type="project" value="InterPro"/>
</dbReference>
<dbReference type="PANTHER" id="PTHR23028:SF53">
    <property type="entry name" value="ACYL_TRANSF_3 DOMAIN-CONTAINING PROTEIN"/>
    <property type="match status" value="1"/>
</dbReference>
<dbReference type="GO" id="GO:0009103">
    <property type="term" value="P:lipopolysaccharide biosynthetic process"/>
    <property type="evidence" value="ECO:0007669"/>
    <property type="project" value="TreeGrafter"/>
</dbReference>
<dbReference type="PANTHER" id="PTHR23028">
    <property type="entry name" value="ACETYLTRANSFERASE"/>
    <property type="match status" value="1"/>
</dbReference>
<reference evidence="5" key="1">
    <citation type="journal article" date="2014" name="Int. J. Syst. Evol. Microbiol.">
        <title>Complete genome sequence of Corynebacterium casei LMG S-19264T (=DSM 44701T), isolated from a smear-ripened cheese.</title>
        <authorList>
            <consortium name="US DOE Joint Genome Institute (JGI-PGF)"/>
            <person name="Walter F."/>
            <person name="Albersmeier A."/>
            <person name="Kalinowski J."/>
            <person name="Ruckert C."/>
        </authorList>
    </citation>
    <scope>NUCLEOTIDE SEQUENCE</scope>
    <source>
        <strain evidence="5">CGMCC 1.12827</strain>
    </source>
</reference>
<reference evidence="5" key="2">
    <citation type="submission" date="2020-09" db="EMBL/GenBank/DDBJ databases">
        <authorList>
            <person name="Sun Q."/>
            <person name="Zhou Y."/>
        </authorList>
    </citation>
    <scope>NUCLEOTIDE SEQUENCE</scope>
    <source>
        <strain evidence="5">CGMCC 1.12827</strain>
    </source>
</reference>
<name>A0A916WQC4_9ACTN</name>
<dbReference type="Pfam" id="PF19040">
    <property type="entry name" value="SGNH"/>
    <property type="match status" value="1"/>
</dbReference>
<feature type="transmembrane region" description="Helical" evidence="2">
    <location>
        <begin position="324"/>
        <end position="347"/>
    </location>
</feature>
<evidence type="ECO:0000259" key="3">
    <source>
        <dbReference type="Pfam" id="PF01757"/>
    </source>
</evidence>
<comment type="caution">
    <text evidence="5">The sequence shown here is derived from an EMBL/GenBank/DDBJ whole genome shotgun (WGS) entry which is preliminary data.</text>
</comment>
<evidence type="ECO:0008006" key="7">
    <source>
        <dbReference type="Google" id="ProtNLM"/>
    </source>
</evidence>
<dbReference type="EMBL" id="BMGC01000002">
    <property type="protein sequence ID" value="GGB19696.1"/>
    <property type="molecule type" value="Genomic_DNA"/>
</dbReference>
<keyword evidence="2" id="KW-1133">Transmembrane helix</keyword>
<keyword evidence="2" id="KW-0812">Transmembrane</keyword>
<feature type="domain" description="Acyltransferase 3" evidence="3">
    <location>
        <begin position="23"/>
        <end position="372"/>
    </location>
</feature>
<evidence type="ECO:0000313" key="5">
    <source>
        <dbReference type="EMBL" id="GGB19696.1"/>
    </source>
</evidence>
<dbReference type="InterPro" id="IPR043968">
    <property type="entry name" value="SGNH"/>
</dbReference>
<dbReference type="RefSeq" id="WP_229742100.1">
    <property type="nucleotide sequence ID" value="NZ_BMGC01000002.1"/>
</dbReference>
<gene>
    <name evidence="5" type="ORF">GCM10011489_04770</name>
</gene>
<dbReference type="Pfam" id="PF01757">
    <property type="entry name" value="Acyl_transf_3"/>
    <property type="match status" value="1"/>
</dbReference>
<evidence type="ECO:0000259" key="4">
    <source>
        <dbReference type="Pfam" id="PF19040"/>
    </source>
</evidence>
<feature type="compositionally biased region" description="Pro residues" evidence="1">
    <location>
        <begin position="416"/>
        <end position="426"/>
    </location>
</feature>
<sequence length="795" mass="85875">MAAPTVTRAADATPSRAPAYRTDLDGLRGIAIALVACFHVWFGRVSGGVDVFLTLSGYFFVGSLLRHSIRSQSDTVGLIDAVNPFPRVRKLIRRLLPALVTMLIAVAVLTVAVVAQTRWVSIGREWIASLLYYQNWYLAFNSQDYTAASSANSPLQHIWSMSMQGQFFVGVLLAAMALTGVVKIIGRILGRTATAAVMRSLVFVVVLALAATSFAWAQYRMSVNQPFNYYDTFSRLWEPLIGGLLAIWMPRVRLPRLLRDLVILVALGLIISCGWWINGVESYPGAKALVPVVSTLAIIWAGAPTSADATPPRTTVALAGRGPVWLGSVSYSLYLWHWPLLIFYLTWQGKNHAGVIEGLLILALSLVVAWLTKTLVEDPLRGIRPRARPTVTEEATAADGVGSAADAPLDDLLPDSPVPSSDPQPRPTAGSALQNSTSGWVTIQPENVDPHARSRSRSSTPSAGTGRTGRWARALLTYSTVVTTVLVLATAAVVVSIRMWEHHVSTATVDTADLDPKIYPGGRAFLENLPVAHVDPQPTPLTVLKDLPITSFRGDISNFTDPSIRVGVYGDPTATHTIALAGGSHAEHWITALDILGKRNHFRVTTYLKMGCPLSADPNPTQLGQPYPQCHDWVVRVMDRIIADRPDAVFTNSTRPRDGITGGDAVPADYLPIFGQFSAAGIPVFGIRDTPWPHNSAGGAIDTPTCLADGNDPDTTCATQRSTALDPVNPTDAIVANYPGLHPLDLSNAVCNAQICPAVVGNIIVYHDWHHLSATFVRSITDELGRQMHNALPWA</sequence>
<feature type="transmembrane region" description="Helical" evidence="2">
    <location>
        <begin position="236"/>
        <end position="254"/>
    </location>
</feature>
<dbReference type="Proteomes" id="UP000621454">
    <property type="component" value="Unassembled WGS sequence"/>
</dbReference>